<proteinExistence type="predicted"/>
<name>A0ABQ5DSZ9_9ASTR</name>
<accession>A0ABQ5DSZ9</accession>
<feature type="region of interest" description="Disordered" evidence="1">
    <location>
        <begin position="1"/>
        <end position="38"/>
    </location>
</feature>
<comment type="caution">
    <text evidence="2">The sequence shown here is derived from an EMBL/GenBank/DDBJ whole genome shotgun (WGS) entry which is preliminary data.</text>
</comment>
<keyword evidence="3" id="KW-1185">Reference proteome</keyword>
<reference evidence="2" key="2">
    <citation type="submission" date="2022-01" db="EMBL/GenBank/DDBJ databases">
        <authorList>
            <person name="Yamashiro T."/>
            <person name="Shiraishi A."/>
            <person name="Satake H."/>
            <person name="Nakayama K."/>
        </authorList>
    </citation>
    <scope>NUCLEOTIDE SEQUENCE</scope>
</reference>
<evidence type="ECO:0000313" key="3">
    <source>
        <dbReference type="Proteomes" id="UP001151760"/>
    </source>
</evidence>
<organism evidence="2 3">
    <name type="scientific">Tanacetum coccineum</name>
    <dbReference type="NCBI Taxonomy" id="301880"/>
    <lineage>
        <taxon>Eukaryota</taxon>
        <taxon>Viridiplantae</taxon>
        <taxon>Streptophyta</taxon>
        <taxon>Embryophyta</taxon>
        <taxon>Tracheophyta</taxon>
        <taxon>Spermatophyta</taxon>
        <taxon>Magnoliopsida</taxon>
        <taxon>eudicotyledons</taxon>
        <taxon>Gunneridae</taxon>
        <taxon>Pentapetalae</taxon>
        <taxon>asterids</taxon>
        <taxon>campanulids</taxon>
        <taxon>Asterales</taxon>
        <taxon>Asteraceae</taxon>
        <taxon>Asteroideae</taxon>
        <taxon>Anthemideae</taxon>
        <taxon>Anthemidinae</taxon>
        <taxon>Tanacetum</taxon>
    </lineage>
</organism>
<dbReference type="EMBL" id="BQNB010015609">
    <property type="protein sequence ID" value="GJT42008.1"/>
    <property type="molecule type" value="Genomic_DNA"/>
</dbReference>
<evidence type="ECO:0000256" key="1">
    <source>
        <dbReference type="SAM" id="MobiDB-lite"/>
    </source>
</evidence>
<protein>
    <submittedName>
        <fullName evidence="2">Uncharacterized protein</fullName>
    </submittedName>
</protein>
<gene>
    <name evidence="2" type="ORF">Tco_0941873</name>
</gene>
<sequence length="116" mass="12343">MPALEPSVKDDPSVNNIHGSGSSSSASVVVTRESSSGRSTMKSAKIYPFTDVPGLYCMSYSPSSILHFCSLPVISGLDNTCLIGWSVMTMIICAWKYLFSCLIACTKASANFSSDV</sequence>
<evidence type="ECO:0000313" key="2">
    <source>
        <dbReference type="EMBL" id="GJT42008.1"/>
    </source>
</evidence>
<feature type="compositionally biased region" description="Low complexity" evidence="1">
    <location>
        <begin position="20"/>
        <end position="36"/>
    </location>
</feature>
<dbReference type="Proteomes" id="UP001151760">
    <property type="component" value="Unassembled WGS sequence"/>
</dbReference>
<reference evidence="2" key="1">
    <citation type="journal article" date="2022" name="Int. J. Mol. Sci.">
        <title>Draft Genome of Tanacetum Coccineum: Genomic Comparison of Closely Related Tanacetum-Family Plants.</title>
        <authorList>
            <person name="Yamashiro T."/>
            <person name="Shiraishi A."/>
            <person name="Nakayama K."/>
            <person name="Satake H."/>
        </authorList>
    </citation>
    <scope>NUCLEOTIDE SEQUENCE</scope>
</reference>